<dbReference type="InterPro" id="IPR006225">
    <property type="entry name" value="PsdUridine_synth_RluC/D"/>
</dbReference>
<dbReference type="InterPro" id="IPR006224">
    <property type="entry name" value="PsdUridine_synth_RluA-like_CS"/>
</dbReference>
<dbReference type="GO" id="GO:0003723">
    <property type="term" value="F:RNA binding"/>
    <property type="evidence" value="ECO:0007669"/>
    <property type="project" value="UniProtKB-KW"/>
</dbReference>
<name>A0A1F5PKJ8_9BACT</name>
<organism evidence="7 8">
    <name type="scientific">Candidatus Doudnabacteria bacterium RIFCSPHIGHO2_12_FULL_48_16</name>
    <dbReference type="NCBI Taxonomy" id="1817838"/>
    <lineage>
        <taxon>Bacteria</taxon>
        <taxon>Candidatus Doudnaibacteriota</taxon>
    </lineage>
</organism>
<sequence length="306" mass="34254">MLNFTAENKERLDKFLAGQIPAVSRGKVQKAIKDGRVLVNGKKIIETDFSLHANDQVELAEFEKEELKPSNIDLKVVYENDDVAVIDKPAGLVVHPGAGNTEDTLAQALMTRYPGIEKVGDPHRPGIVHRLDEDTSGLILIAKNQPALEFLKQQFQDRTVEKEYLALVHGVPVKRHEIINVPLEKVPLKQKMRVGSGKEAITEYFVKTSDPSGQFSLIRVKLHTGRTHQIRAHLAHIGHPILGDKIYGDRPASAKASAGRQFLHAHRLKFQLIDGTWLELESELPVELREVLSKLNIAIPNLFRNL</sequence>
<dbReference type="AlphaFoldDB" id="A0A1F5PKJ8"/>
<comment type="function">
    <text evidence="5">Responsible for synthesis of pseudouridine from uracil.</text>
</comment>
<dbReference type="GO" id="GO:0120159">
    <property type="term" value="F:rRNA pseudouridine synthase activity"/>
    <property type="evidence" value="ECO:0007669"/>
    <property type="project" value="UniProtKB-ARBA"/>
</dbReference>
<evidence type="ECO:0000256" key="4">
    <source>
        <dbReference type="PROSITE-ProRule" id="PRU00182"/>
    </source>
</evidence>
<dbReference type="Proteomes" id="UP000177682">
    <property type="component" value="Unassembled WGS sequence"/>
</dbReference>
<evidence type="ECO:0000313" key="8">
    <source>
        <dbReference type="Proteomes" id="UP000177682"/>
    </source>
</evidence>
<dbReference type="InterPro" id="IPR006145">
    <property type="entry name" value="PsdUridine_synth_RsuA/RluA"/>
</dbReference>
<evidence type="ECO:0000256" key="2">
    <source>
        <dbReference type="ARBA" id="ARBA00023235"/>
    </source>
</evidence>
<dbReference type="InterPro" id="IPR050188">
    <property type="entry name" value="RluA_PseudoU_synthase"/>
</dbReference>
<evidence type="ECO:0000313" key="7">
    <source>
        <dbReference type="EMBL" id="OGE90387.1"/>
    </source>
</evidence>
<dbReference type="GO" id="GO:0000455">
    <property type="term" value="P:enzyme-directed rRNA pseudouridine synthesis"/>
    <property type="evidence" value="ECO:0007669"/>
    <property type="project" value="TreeGrafter"/>
</dbReference>
<dbReference type="Pfam" id="PF01479">
    <property type="entry name" value="S4"/>
    <property type="match status" value="1"/>
</dbReference>
<feature type="domain" description="RNA-binding S4" evidence="6">
    <location>
        <begin position="10"/>
        <end position="68"/>
    </location>
</feature>
<dbReference type="PROSITE" id="PS50889">
    <property type="entry name" value="S4"/>
    <property type="match status" value="1"/>
</dbReference>
<dbReference type="SUPFAM" id="SSF55174">
    <property type="entry name" value="Alpha-L RNA-binding motif"/>
    <property type="match status" value="1"/>
</dbReference>
<reference evidence="7 8" key="1">
    <citation type="journal article" date="2016" name="Nat. Commun.">
        <title>Thousands of microbial genomes shed light on interconnected biogeochemical processes in an aquifer system.</title>
        <authorList>
            <person name="Anantharaman K."/>
            <person name="Brown C.T."/>
            <person name="Hug L.A."/>
            <person name="Sharon I."/>
            <person name="Castelle C.J."/>
            <person name="Probst A.J."/>
            <person name="Thomas B.C."/>
            <person name="Singh A."/>
            <person name="Wilkins M.J."/>
            <person name="Karaoz U."/>
            <person name="Brodie E.L."/>
            <person name="Williams K.H."/>
            <person name="Hubbard S.S."/>
            <person name="Banfield J.F."/>
        </authorList>
    </citation>
    <scope>NUCLEOTIDE SEQUENCE [LARGE SCALE GENOMIC DNA]</scope>
</reference>
<keyword evidence="4" id="KW-0694">RNA-binding</keyword>
<dbReference type="InterPro" id="IPR036986">
    <property type="entry name" value="S4_RNA-bd_sf"/>
</dbReference>
<dbReference type="PANTHER" id="PTHR21600:SF44">
    <property type="entry name" value="RIBOSOMAL LARGE SUBUNIT PSEUDOURIDINE SYNTHASE D"/>
    <property type="match status" value="1"/>
</dbReference>
<comment type="caution">
    <text evidence="7">The sequence shown here is derived from an EMBL/GenBank/DDBJ whole genome shotgun (WGS) entry which is preliminary data.</text>
</comment>
<dbReference type="PANTHER" id="PTHR21600">
    <property type="entry name" value="MITOCHONDRIAL RNA PSEUDOURIDINE SYNTHASE"/>
    <property type="match status" value="1"/>
</dbReference>
<dbReference type="SMART" id="SM00363">
    <property type="entry name" value="S4"/>
    <property type="match status" value="1"/>
</dbReference>
<dbReference type="InterPro" id="IPR002942">
    <property type="entry name" value="S4_RNA-bd"/>
</dbReference>
<accession>A0A1F5PKJ8</accession>
<dbReference type="InterPro" id="IPR020103">
    <property type="entry name" value="PsdUridine_synth_cat_dom_sf"/>
</dbReference>
<dbReference type="SUPFAM" id="SSF55120">
    <property type="entry name" value="Pseudouridine synthase"/>
    <property type="match status" value="1"/>
</dbReference>
<dbReference type="EMBL" id="MFEY01000007">
    <property type="protein sequence ID" value="OGE90387.1"/>
    <property type="molecule type" value="Genomic_DNA"/>
</dbReference>
<dbReference type="CDD" id="cd02869">
    <property type="entry name" value="PseudoU_synth_RluA_like"/>
    <property type="match status" value="1"/>
</dbReference>
<evidence type="ECO:0000256" key="3">
    <source>
        <dbReference type="PIRSR" id="PIRSR606225-1"/>
    </source>
</evidence>
<evidence type="ECO:0000256" key="5">
    <source>
        <dbReference type="RuleBase" id="RU362028"/>
    </source>
</evidence>
<evidence type="ECO:0000259" key="6">
    <source>
        <dbReference type="SMART" id="SM00363"/>
    </source>
</evidence>
<dbReference type="Pfam" id="PF00849">
    <property type="entry name" value="PseudoU_synth_2"/>
    <property type="match status" value="1"/>
</dbReference>
<dbReference type="NCBIfam" id="TIGR00005">
    <property type="entry name" value="rluA_subfam"/>
    <property type="match status" value="1"/>
</dbReference>
<dbReference type="CDD" id="cd00165">
    <property type="entry name" value="S4"/>
    <property type="match status" value="1"/>
</dbReference>
<gene>
    <name evidence="7" type="ORF">A3E29_04885</name>
</gene>
<keyword evidence="2 5" id="KW-0413">Isomerase</keyword>
<protein>
    <recommendedName>
        <fullName evidence="5">Pseudouridine synthase</fullName>
        <ecNumber evidence="5">5.4.99.-</ecNumber>
    </recommendedName>
</protein>
<proteinExistence type="inferred from homology"/>
<comment type="catalytic activity">
    <reaction evidence="5">
        <text>a uridine in RNA = a pseudouridine in RNA</text>
        <dbReference type="Rhea" id="RHEA:48348"/>
        <dbReference type="Rhea" id="RHEA-COMP:12068"/>
        <dbReference type="Rhea" id="RHEA-COMP:12069"/>
        <dbReference type="ChEBI" id="CHEBI:65314"/>
        <dbReference type="ChEBI" id="CHEBI:65315"/>
    </reaction>
</comment>
<dbReference type="EC" id="5.4.99.-" evidence="5"/>
<dbReference type="PROSITE" id="PS01129">
    <property type="entry name" value="PSI_RLU"/>
    <property type="match status" value="1"/>
</dbReference>
<evidence type="ECO:0000256" key="1">
    <source>
        <dbReference type="ARBA" id="ARBA00010876"/>
    </source>
</evidence>
<dbReference type="Gene3D" id="3.30.2350.10">
    <property type="entry name" value="Pseudouridine synthase"/>
    <property type="match status" value="1"/>
</dbReference>
<feature type="active site" evidence="3">
    <location>
        <position position="132"/>
    </location>
</feature>
<dbReference type="Gene3D" id="3.10.290.10">
    <property type="entry name" value="RNA-binding S4 domain"/>
    <property type="match status" value="1"/>
</dbReference>
<comment type="similarity">
    <text evidence="1 5">Belongs to the pseudouridine synthase RluA family.</text>
</comment>